<dbReference type="SUPFAM" id="SSF53474">
    <property type="entry name" value="alpha/beta-Hydrolases"/>
    <property type="match status" value="1"/>
</dbReference>
<comment type="caution">
    <text evidence="2">The sequence shown here is derived from an EMBL/GenBank/DDBJ whole genome shotgun (WGS) entry which is preliminary data.</text>
</comment>
<dbReference type="OrthoDB" id="741027at2759"/>
<dbReference type="EMBL" id="NCKV01002653">
    <property type="protein sequence ID" value="RWS26562.1"/>
    <property type="molecule type" value="Genomic_DNA"/>
</dbReference>
<name>A0A443SGE9_9ACAR</name>
<evidence type="ECO:0000313" key="3">
    <source>
        <dbReference type="Proteomes" id="UP000288716"/>
    </source>
</evidence>
<protein>
    <submittedName>
        <fullName evidence="2">Protein NDRG3-like protein</fullName>
    </submittedName>
</protein>
<evidence type="ECO:0000313" key="2">
    <source>
        <dbReference type="EMBL" id="RWS26562.1"/>
    </source>
</evidence>
<keyword evidence="3" id="KW-1185">Reference proteome</keyword>
<comment type="similarity">
    <text evidence="1">Belongs to the NDRG family.</text>
</comment>
<organism evidence="2 3">
    <name type="scientific">Leptotrombidium deliense</name>
    <dbReference type="NCBI Taxonomy" id="299467"/>
    <lineage>
        <taxon>Eukaryota</taxon>
        <taxon>Metazoa</taxon>
        <taxon>Ecdysozoa</taxon>
        <taxon>Arthropoda</taxon>
        <taxon>Chelicerata</taxon>
        <taxon>Arachnida</taxon>
        <taxon>Acari</taxon>
        <taxon>Acariformes</taxon>
        <taxon>Trombidiformes</taxon>
        <taxon>Prostigmata</taxon>
        <taxon>Anystina</taxon>
        <taxon>Parasitengona</taxon>
        <taxon>Trombiculoidea</taxon>
        <taxon>Trombiculidae</taxon>
        <taxon>Leptotrombidium</taxon>
    </lineage>
</organism>
<sequence>MPIYYKKVQRYSSDAVRFVDSRKRFSVGTKSKINSKKDSIEMSSINIQMEAASPLIASPSISADMCCKEELIDTRFGPLLVARQGADHLKGKPIILTYHDIGFNYLANFEEFFNFPDNKILLHSFAVVHINAPGQHMDRLPADYIYPTIEQLTAQIQDVIDYFQIKTFVGIGQGLGANLLSRFALLNPNAVDGLLLLNPTFGTSSWSEWFYQRKNVRVLLNENDSSLLPQIVQDYFLWYHFGRESAERDDASRNVIEIFRGFYRGMSLNSYNLGLLIESYLKRTPIAIERNGLNFKCQVLVMSGSLSPHVDETLSVISRLDPKHSSWLKLNGCAMVLEEKPDKVAEAFRLFLQGLGYTLKAYERRRALMSGLSLPCLTSVGTSLSTRRMTDTIDFV</sequence>
<dbReference type="Proteomes" id="UP000288716">
    <property type="component" value="Unassembled WGS sequence"/>
</dbReference>
<accession>A0A443SGE9</accession>
<gene>
    <name evidence="2" type="ORF">B4U80_06851</name>
</gene>
<evidence type="ECO:0000256" key="1">
    <source>
        <dbReference type="ARBA" id="ARBA00005598"/>
    </source>
</evidence>
<reference evidence="2 3" key="1">
    <citation type="journal article" date="2018" name="Gigascience">
        <title>Genomes of trombidid mites reveal novel predicted allergens and laterally-transferred genes associated with secondary metabolism.</title>
        <authorList>
            <person name="Dong X."/>
            <person name="Chaisiri K."/>
            <person name="Xia D."/>
            <person name="Armstrong S.D."/>
            <person name="Fang Y."/>
            <person name="Donnelly M.J."/>
            <person name="Kadowaki T."/>
            <person name="McGarry J.W."/>
            <person name="Darby A.C."/>
            <person name="Makepeace B.L."/>
        </authorList>
    </citation>
    <scope>NUCLEOTIDE SEQUENCE [LARGE SCALE GENOMIC DNA]</scope>
    <source>
        <strain evidence="2">UoL-UT</strain>
    </source>
</reference>
<proteinExistence type="inferred from homology"/>
<dbReference type="InterPro" id="IPR004142">
    <property type="entry name" value="NDRG"/>
</dbReference>
<dbReference type="Gene3D" id="3.40.50.1820">
    <property type="entry name" value="alpha/beta hydrolase"/>
    <property type="match status" value="1"/>
</dbReference>
<dbReference type="InterPro" id="IPR029058">
    <property type="entry name" value="AB_hydrolase_fold"/>
</dbReference>
<dbReference type="PANTHER" id="PTHR11034">
    <property type="entry name" value="N-MYC DOWNSTREAM REGULATED"/>
    <property type="match status" value="1"/>
</dbReference>
<dbReference type="AlphaFoldDB" id="A0A443SGE9"/>
<dbReference type="VEuPathDB" id="VectorBase:LDEU005477"/>
<dbReference type="Pfam" id="PF03096">
    <property type="entry name" value="Ndr"/>
    <property type="match status" value="1"/>
</dbReference>